<organism evidence="2 3">
    <name type="scientific">Nocardioides aquiterrae</name>
    <dbReference type="NCBI Taxonomy" id="203799"/>
    <lineage>
        <taxon>Bacteria</taxon>
        <taxon>Bacillati</taxon>
        <taxon>Actinomycetota</taxon>
        <taxon>Actinomycetes</taxon>
        <taxon>Propionibacteriales</taxon>
        <taxon>Nocardioidaceae</taxon>
        <taxon>Nocardioides</taxon>
    </lineage>
</organism>
<evidence type="ECO:0000313" key="3">
    <source>
        <dbReference type="Proteomes" id="UP001499979"/>
    </source>
</evidence>
<proteinExistence type="predicted"/>
<dbReference type="Gene3D" id="3.40.50.1820">
    <property type="entry name" value="alpha/beta hydrolase"/>
    <property type="match status" value="1"/>
</dbReference>
<dbReference type="PANTHER" id="PTHR43798:SF33">
    <property type="entry name" value="HYDROLASE, PUTATIVE (AFU_ORTHOLOGUE AFUA_2G14860)-RELATED"/>
    <property type="match status" value="1"/>
</dbReference>
<keyword evidence="2" id="KW-0378">Hydrolase</keyword>
<dbReference type="GO" id="GO:0016787">
    <property type="term" value="F:hydrolase activity"/>
    <property type="evidence" value="ECO:0007669"/>
    <property type="project" value="UniProtKB-KW"/>
</dbReference>
<dbReference type="PANTHER" id="PTHR43798">
    <property type="entry name" value="MONOACYLGLYCEROL LIPASE"/>
    <property type="match status" value="1"/>
</dbReference>
<protein>
    <submittedName>
        <fullName evidence="2">Alpha/beta fold hydrolase</fullName>
    </submittedName>
</protein>
<keyword evidence="3" id="KW-1185">Reference proteome</keyword>
<dbReference type="RefSeq" id="WP_343907777.1">
    <property type="nucleotide sequence ID" value="NZ_BAAAJE010000010.1"/>
</dbReference>
<evidence type="ECO:0000313" key="2">
    <source>
        <dbReference type="EMBL" id="GAA1143826.1"/>
    </source>
</evidence>
<dbReference type="InterPro" id="IPR000073">
    <property type="entry name" value="AB_hydrolase_1"/>
</dbReference>
<comment type="caution">
    <text evidence="2">The sequence shown here is derived from an EMBL/GenBank/DDBJ whole genome shotgun (WGS) entry which is preliminary data.</text>
</comment>
<dbReference type="SUPFAM" id="SSF53474">
    <property type="entry name" value="alpha/beta-Hydrolases"/>
    <property type="match status" value="1"/>
</dbReference>
<name>A0ABP4F109_9ACTN</name>
<dbReference type="EMBL" id="BAAAJE010000010">
    <property type="protein sequence ID" value="GAA1143826.1"/>
    <property type="molecule type" value="Genomic_DNA"/>
</dbReference>
<reference evidence="3" key="1">
    <citation type="journal article" date="2019" name="Int. J. Syst. Evol. Microbiol.">
        <title>The Global Catalogue of Microorganisms (GCM) 10K type strain sequencing project: providing services to taxonomists for standard genome sequencing and annotation.</title>
        <authorList>
            <consortium name="The Broad Institute Genomics Platform"/>
            <consortium name="The Broad Institute Genome Sequencing Center for Infectious Disease"/>
            <person name="Wu L."/>
            <person name="Ma J."/>
        </authorList>
    </citation>
    <scope>NUCLEOTIDE SEQUENCE [LARGE SCALE GENOMIC DNA]</scope>
    <source>
        <strain evidence="3">JCM 11813</strain>
    </source>
</reference>
<dbReference type="Proteomes" id="UP001499979">
    <property type="component" value="Unassembled WGS sequence"/>
</dbReference>
<dbReference type="InterPro" id="IPR029058">
    <property type="entry name" value="AB_hydrolase_fold"/>
</dbReference>
<gene>
    <name evidence="2" type="ORF">GCM10009606_24010</name>
</gene>
<accession>A0ABP4F109</accession>
<sequence length="270" mass="28921">MRVAHGRAALAVEQHGETGPDVLLLHAGVTDQRSWRSVVDRLAGSARCVSFDARGYGLTTYDREDGWSPVRDALAVLDAVGVEQAVVVACSMGGRTALDLSLAHPERVAGLVLIAPAISGAPALTSDDVDEPVRQLDELIDAADEAGDLVEVNRLEAHLWLDGPLEAEGRVAGAARELFLEMNGIALAAVDPGAQADLEPAWPRLGEIRVHTLVLVGEHDLRHFHDRARHLTDAITGAEQRILPGVAHLPHLEDDLTTLDIIEEFVTGGW</sequence>
<dbReference type="Pfam" id="PF00561">
    <property type="entry name" value="Abhydrolase_1"/>
    <property type="match status" value="1"/>
</dbReference>
<feature type="domain" description="AB hydrolase-1" evidence="1">
    <location>
        <begin position="22"/>
        <end position="254"/>
    </location>
</feature>
<dbReference type="InterPro" id="IPR050266">
    <property type="entry name" value="AB_hydrolase_sf"/>
</dbReference>
<evidence type="ECO:0000259" key="1">
    <source>
        <dbReference type="Pfam" id="PF00561"/>
    </source>
</evidence>
<dbReference type="PRINTS" id="PR00111">
    <property type="entry name" value="ABHYDROLASE"/>
</dbReference>